<dbReference type="RefSeq" id="WP_010040701.1">
    <property type="nucleotide sequence ID" value="NZ_CP025958.1"/>
</dbReference>
<gene>
    <name evidence="1" type="ORF">C1280_15765</name>
</gene>
<dbReference type="EMBL" id="CP025958">
    <property type="protein sequence ID" value="AWM38299.1"/>
    <property type="molecule type" value="Genomic_DNA"/>
</dbReference>
<sequence>MNWPHGIPEAEFLAAVAHVARVLAAKFQFGMHDADDITQMVAVYALEALPRYDPVKGNLEGFV</sequence>
<dbReference type="Proteomes" id="UP000245802">
    <property type="component" value="Chromosome"/>
</dbReference>
<evidence type="ECO:0000313" key="1">
    <source>
        <dbReference type="EMBL" id="AWM38299.1"/>
    </source>
</evidence>
<dbReference type="AlphaFoldDB" id="A0A2Z3GV78"/>
<dbReference type="SUPFAM" id="SSF88946">
    <property type="entry name" value="Sigma2 domain of RNA polymerase sigma factors"/>
    <property type="match status" value="1"/>
</dbReference>
<dbReference type="OrthoDB" id="280845at2"/>
<dbReference type="KEGG" id="gog:C1280_15765"/>
<proteinExistence type="predicted"/>
<keyword evidence="2" id="KW-1185">Reference proteome</keyword>
<evidence type="ECO:0000313" key="2">
    <source>
        <dbReference type="Proteomes" id="UP000245802"/>
    </source>
</evidence>
<organism evidence="1 2">
    <name type="scientific">Gemmata obscuriglobus</name>
    <dbReference type="NCBI Taxonomy" id="114"/>
    <lineage>
        <taxon>Bacteria</taxon>
        <taxon>Pseudomonadati</taxon>
        <taxon>Planctomycetota</taxon>
        <taxon>Planctomycetia</taxon>
        <taxon>Gemmatales</taxon>
        <taxon>Gemmataceae</taxon>
        <taxon>Gemmata</taxon>
    </lineage>
</organism>
<reference evidence="1 2" key="1">
    <citation type="submission" date="2018-01" db="EMBL/GenBank/DDBJ databases">
        <title>G. obscuriglobus.</title>
        <authorList>
            <person name="Franke J."/>
            <person name="Blomberg W."/>
            <person name="Selmecki A."/>
        </authorList>
    </citation>
    <scope>NUCLEOTIDE SEQUENCE [LARGE SCALE GENOMIC DNA]</scope>
    <source>
        <strain evidence="1 2">DSM 5831</strain>
    </source>
</reference>
<accession>A0A2Z3GV78</accession>
<dbReference type="GO" id="GO:0006352">
    <property type="term" value="P:DNA-templated transcription initiation"/>
    <property type="evidence" value="ECO:0007669"/>
    <property type="project" value="InterPro"/>
</dbReference>
<name>A0A2Z3GV78_9BACT</name>
<dbReference type="InterPro" id="IPR013325">
    <property type="entry name" value="RNA_pol_sigma_r2"/>
</dbReference>
<dbReference type="GO" id="GO:0003700">
    <property type="term" value="F:DNA-binding transcription factor activity"/>
    <property type="evidence" value="ECO:0007669"/>
    <property type="project" value="InterPro"/>
</dbReference>
<protein>
    <submittedName>
        <fullName evidence="1">Uncharacterized protein</fullName>
    </submittedName>
</protein>